<feature type="region of interest" description="Disordered" evidence="2">
    <location>
        <begin position="883"/>
        <end position="902"/>
    </location>
</feature>
<feature type="region of interest" description="Disordered" evidence="2">
    <location>
        <begin position="683"/>
        <end position="765"/>
    </location>
</feature>
<feature type="compositionally biased region" description="Basic and acidic residues" evidence="2">
    <location>
        <begin position="439"/>
        <end position="453"/>
    </location>
</feature>
<dbReference type="eggNOG" id="ENOG502R06C">
    <property type="taxonomic scope" value="Eukaryota"/>
</dbReference>
<dbReference type="GeneID" id="13442695"/>
<feature type="compositionally biased region" description="Basic and acidic residues" evidence="2">
    <location>
        <begin position="713"/>
        <end position="726"/>
    </location>
</feature>
<dbReference type="OrthoDB" id="331677at2759"/>
<dbReference type="RefSeq" id="XP_003882855.1">
    <property type="nucleotide sequence ID" value="XM_003882806.1"/>
</dbReference>
<feature type="region of interest" description="Disordered" evidence="2">
    <location>
        <begin position="783"/>
        <end position="870"/>
    </location>
</feature>
<feature type="coiled-coil region" evidence="1">
    <location>
        <begin position="1150"/>
        <end position="1177"/>
    </location>
</feature>
<accession>F0VGH9</accession>
<dbReference type="PROSITE" id="PS50181">
    <property type="entry name" value="FBOX"/>
    <property type="match status" value="1"/>
</dbReference>
<feature type="compositionally biased region" description="Low complexity" evidence="2">
    <location>
        <begin position="567"/>
        <end position="576"/>
    </location>
</feature>
<feature type="compositionally biased region" description="Basic and acidic residues" evidence="2">
    <location>
        <begin position="234"/>
        <end position="253"/>
    </location>
</feature>
<evidence type="ECO:0000313" key="6">
    <source>
        <dbReference type="Proteomes" id="UP000007494"/>
    </source>
</evidence>
<feature type="compositionally biased region" description="Acidic residues" evidence="2">
    <location>
        <begin position="1070"/>
        <end position="1084"/>
    </location>
</feature>
<sequence>MRSPPLQEDPLREGRKRTPSRSLPCEDGARSRTSRDHDRHYACSSGFLWAPAGRALSPDERSVPLSVCPSVSTAAADSSSSCLSPFSSCSPTTEPADHESRAGSYVSLRDLCLDADRFALPQPSRLSPSDACELAVPSSHADLASAGSGLSARLTDLARVRSRLPRHVGRALAVSVLDQSGFGEEEGRLEASDERHDSEASGGQPTAWTRGEHGDAAEGLFSGEAGLSRQPRRVSAEAERGREGEDVETAEREATSYSFDFERFLDQEASAEPEGEEDFLGMLRYTPADMEATSEAVHRLSEFLSPSEDEDACSPSRERAFGTAFPLSSPTQLSSASLLSVVSVARRRRSPHHAQTAAAELDGDAGAAAHSPPFLSPPSSAAVSSSSDHCAFQAHPDSPRAGRVSSFGEQTAESPTSRGSSSGSRGRAYGSGKPVVSLRLREENEETLSKAKSEPTSALAVSQDAFSGEEAQATRSPPRKKANTLHGETRSEKSRSYPALPSLPFSSPRHAASRHDLLRRNSPSPRATLSSRGDAQTSCFSLEPVRLVTTRSSPPGQPDTDPRRSQPAGPFLSPASSPSPCPLSPSSSPQIERHHTCLLRDAGFSSPSLTPETRDGDEALWSPRSRMRARAQQSSGSSSSPLPSGSSPWLCPEFFSVRPALSPNGESRPDSPAALVAACLGSEEGEVYSSPQSSLRATRPWGDEAEEQQPCSRRRERESRRGQDARHRNRFSSPSLSTPLSVSRSRSSTVGARRNEGDPSFPSPQCLNASPYPFFFSPSLNAPFGDTKTPQKRSSSSRLSEKESYFSPRKTSSRNTTSLLSGRVGKRTRARDSPREATSNKSAAALDAVENASESTSSRDALSATGDASASWVSRNRWKEPCGHASLSGAAQETRQSLAPDSLQASTVYTTCAANLEAEDEREEPMDDAASPLQDDVSMVSSPGSVSCSSSHSMSSLRFAVREPAAQRVSLAACGRKRFSSEREWNLTWAGLPPEVLATLCQFLSFRDLAAFQRLDRRAYRVGSHATVWQELCANEWVNVPARERAGTPETVEPDAAQADAGHPEHAEEPSDAGEREEEMEQSSETDAKRDAPAEREHCQRVWEAFSRGEDDGLGLGVSWRTRGSGKFAVDFGSSERACGARGGASKRSCEDRADACMQAQREIEALETRRARWLNARAYANDYRRLYRDGNGWFPSARNSGQNTGARVATDGPESSWGVPRFTTAKMKLNPHLSNSMDTREDATEILIASEGVETPGGQKSSYIRVIDRETLHVVHEQQIPTRSLNCLDICPELYACGDDSGTIRLFSRRTHSLLHRYTSVGVVNMMAMYGLGPSQEVNDLRICRAEQQIVSVRTASRYPAGIEVVDLHTGKTTAITPGKTNGNWIHALDVEQDLSFDFPAFGPPSRRGSLLFSPDASSEASYSPPWRRSSITSLVAVGESSSAGCFSLLRLDLRCARPVVQEIPQTRRMLWPLRVHGSNVFVNSVFAANEMCGRIRQIDLRAPSPDICAQQHTSVTCLSEEGSKRIGSCMVHLLPTRKVEDIRVMGDFLYVLTDDADGCLQMLRFDTKRDGKAQLVTVVDTFDSSEWTEPLRLLQVNPQGWTCTYGNFVKFGRVADPEAPLGGESCEEINLASPLSLSAVDSVSERHFGK</sequence>
<dbReference type="VEuPathDB" id="ToxoDB:NCLIV_026120"/>
<dbReference type="InterPro" id="IPR015943">
    <property type="entry name" value="WD40/YVTN_repeat-like_dom_sf"/>
</dbReference>
<feature type="compositionally biased region" description="Low complexity" evidence="2">
    <location>
        <begin position="732"/>
        <end position="750"/>
    </location>
</feature>
<reference evidence="6" key="3">
    <citation type="journal article" date="2012" name="PLoS Pathog.">
        <title>Comparative genomics of the apicomplexan parasites Toxoplasma gondii and Neospora caninum: Coccidia differing in host range and transmission strategy.</title>
        <authorList>
            <person name="Reid A.J."/>
            <person name="Vermont S.J."/>
            <person name="Cotton J.A."/>
            <person name="Harris D."/>
            <person name="Hill-Cawthorne G.A."/>
            <person name="Konen-Waisman S."/>
            <person name="Latham S.M."/>
            <person name="Mourier T."/>
            <person name="Norton R."/>
            <person name="Quail M.A."/>
            <person name="Sanders M."/>
            <person name="Shanmugam D."/>
            <person name="Sohal A."/>
            <person name="Wasmuth J.D."/>
            <person name="Brunk B."/>
            <person name="Grigg M.E."/>
            <person name="Howard J.C."/>
            <person name="Parkinson J."/>
            <person name="Roos D.S."/>
            <person name="Trees A.J."/>
            <person name="Berriman M."/>
            <person name="Pain A."/>
            <person name="Wastling J.M."/>
        </authorList>
    </citation>
    <scope>NUCLEOTIDE SEQUENCE [LARGE SCALE GENOMIC DNA]</scope>
    <source>
        <strain evidence="6">Liverpool</strain>
    </source>
</reference>
<protein>
    <recommendedName>
        <fullName evidence="3">F-box domain-containing protein</fullName>
    </recommendedName>
</protein>
<keyword evidence="6" id="KW-1185">Reference proteome</keyword>
<feature type="compositionally biased region" description="Basic and acidic residues" evidence="2">
    <location>
        <begin position="1086"/>
        <end position="1096"/>
    </location>
</feature>
<dbReference type="Proteomes" id="UP000007494">
    <property type="component" value="Chromosome VIIb"/>
</dbReference>
<dbReference type="EMBL" id="LN714482">
    <property type="protein sequence ID" value="CEL66803.1"/>
    <property type="molecule type" value="Genomic_DNA"/>
</dbReference>
<dbReference type="InParanoid" id="F0VGH9"/>
<dbReference type="SUPFAM" id="SSF50998">
    <property type="entry name" value="Quinoprotein alcohol dehydrogenase-like"/>
    <property type="match status" value="1"/>
</dbReference>
<feature type="compositionally biased region" description="Polar residues" evidence="2">
    <location>
        <begin position="407"/>
        <end position="416"/>
    </location>
</feature>
<feature type="region of interest" description="Disordered" evidence="2">
    <location>
        <begin position="1"/>
        <end position="39"/>
    </location>
</feature>
<evidence type="ECO:0000256" key="1">
    <source>
        <dbReference type="SAM" id="Coils"/>
    </source>
</evidence>
<feature type="region of interest" description="Disordered" evidence="2">
    <location>
        <begin position="1046"/>
        <end position="1096"/>
    </location>
</feature>
<reference evidence="4" key="2">
    <citation type="submission" date="2011-03" db="EMBL/GenBank/DDBJ databases">
        <title>Comparative genomics and transcriptomics of Neospora caninum and Toxoplasma gondii.</title>
        <authorList>
            <person name="Reid A.J."/>
            <person name="Sohal A."/>
            <person name="Harris D."/>
            <person name="Quail M."/>
            <person name="Sanders M."/>
            <person name="Berriman M."/>
            <person name="Wastling J.M."/>
            <person name="Pain A."/>
        </authorList>
    </citation>
    <scope>NUCLEOTIDE SEQUENCE</scope>
    <source>
        <strain evidence="4">Liverpool</strain>
    </source>
</reference>
<dbReference type="EMBL" id="FR823389">
    <property type="protein sequence ID" value="CBZ52823.1"/>
    <property type="molecule type" value="Genomic_DNA"/>
</dbReference>
<dbReference type="OMA" id="FDSSEWT"/>
<evidence type="ECO:0000256" key="2">
    <source>
        <dbReference type="SAM" id="MobiDB-lite"/>
    </source>
</evidence>
<feature type="region of interest" description="Disordered" evidence="2">
    <location>
        <begin position="75"/>
        <end position="101"/>
    </location>
</feature>
<feature type="compositionally biased region" description="Low complexity" evidence="2">
    <location>
        <begin position="357"/>
        <end position="387"/>
    </location>
</feature>
<evidence type="ECO:0000313" key="4">
    <source>
        <dbReference type="EMBL" id="CBZ52823.1"/>
    </source>
</evidence>
<feature type="compositionally biased region" description="Polar residues" evidence="2">
    <location>
        <begin position="852"/>
        <end position="870"/>
    </location>
</feature>
<feature type="compositionally biased region" description="Low complexity" evidence="2">
    <location>
        <begin position="417"/>
        <end position="432"/>
    </location>
</feature>
<feature type="compositionally biased region" description="Basic and acidic residues" evidence="2">
    <location>
        <begin position="185"/>
        <end position="199"/>
    </location>
</feature>
<feature type="compositionally biased region" description="Polar residues" evidence="2">
    <location>
        <begin position="521"/>
        <end position="540"/>
    </location>
</feature>
<feature type="compositionally biased region" description="Low complexity" evidence="2">
    <location>
        <begin position="630"/>
        <end position="646"/>
    </location>
</feature>
<keyword evidence="1" id="KW-0175">Coiled coil</keyword>
<proteinExistence type="predicted"/>
<evidence type="ECO:0000259" key="3">
    <source>
        <dbReference type="PROSITE" id="PS50181"/>
    </source>
</evidence>
<feature type="domain" description="F-box" evidence="3">
    <location>
        <begin position="986"/>
        <end position="1032"/>
    </location>
</feature>
<feature type="region of interest" description="Disordered" evidence="2">
    <location>
        <begin position="345"/>
        <end position="646"/>
    </location>
</feature>
<dbReference type="InterPro" id="IPR011047">
    <property type="entry name" value="Quinoprotein_ADH-like_sf"/>
</dbReference>
<evidence type="ECO:0000313" key="5">
    <source>
        <dbReference type="EMBL" id="CEL66803.1"/>
    </source>
</evidence>
<feature type="compositionally biased region" description="Basic and acidic residues" evidence="2">
    <location>
        <begin position="27"/>
        <end position="39"/>
    </location>
</feature>
<feature type="compositionally biased region" description="Polar residues" evidence="2">
    <location>
        <begin position="809"/>
        <end position="820"/>
    </location>
</feature>
<reference evidence="5" key="4">
    <citation type="journal article" date="2015" name="PLoS ONE">
        <title>Comprehensive Evaluation of Toxoplasma gondii VEG and Neospora caninum LIV Genomes with Tachyzoite Stage Transcriptome and Proteome Defines Novel Transcript Features.</title>
        <authorList>
            <person name="Ramaprasad A."/>
            <person name="Mourier T."/>
            <person name="Naeem R."/>
            <person name="Malas T.B."/>
            <person name="Moussa E."/>
            <person name="Panigrahi A."/>
            <person name="Vermont S.J."/>
            <person name="Otto T.D."/>
            <person name="Wastling J."/>
            <person name="Pain A."/>
        </authorList>
    </citation>
    <scope>NUCLEOTIDE SEQUENCE</scope>
    <source>
        <strain evidence="5">Liverpool</strain>
    </source>
</reference>
<feature type="compositionally biased region" description="Polar residues" evidence="2">
    <location>
        <begin position="889"/>
        <end position="902"/>
    </location>
</feature>
<dbReference type="InterPro" id="IPR001810">
    <property type="entry name" value="F-box_dom"/>
</dbReference>
<feature type="compositionally biased region" description="Low complexity" evidence="2">
    <location>
        <begin position="75"/>
        <end position="93"/>
    </location>
</feature>
<organism evidence="4 6">
    <name type="scientific">Neospora caninum (strain Liverpool)</name>
    <dbReference type="NCBI Taxonomy" id="572307"/>
    <lineage>
        <taxon>Eukaryota</taxon>
        <taxon>Sar</taxon>
        <taxon>Alveolata</taxon>
        <taxon>Apicomplexa</taxon>
        <taxon>Conoidasida</taxon>
        <taxon>Coccidia</taxon>
        <taxon>Eucoccidiorida</taxon>
        <taxon>Eimeriorina</taxon>
        <taxon>Sarcocystidae</taxon>
        <taxon>Neospora</taxon>
    </lineage>
</organism>
<gene>
    <name evidence="5" type="ORF">BN1204_026120</name>
    <name evidence="4" type="ORF">NCLIV_026120</name>
</gene>
<dbReference type="SUPFAM" id="SSF81383">
    <property type="entry name" value="F-box domain"/>
    <property type="match status" value="1"/>
</dbReference>
<name>F0VGH9_NEOCL</name>
<feature type="region of interest" description="Disordered" evidence="2">
    <location>
        <begin position="1199"/>
        <end position="1220"/>
    </location>
</feature>
<reference evidence="4" key="1">
    <citation type="submission" date="2011-02" db="EMBL/GenBank/DDBJ databases">
        <authorList>
            <person name="Aslett M."/>
        </authorList>
    </citation>
    <scope>NUCLEOTIDE SEQUENCE</scope>
    <source>
        <strain evidence="4">Liverpool</strain>
    </source>
</reference>
<dbReference type="InterPro" id="IPR036047">
    <property type="entry name" value="F-box-like_dom_sf"/>
</dbReference>
<feature type="region of interest" description="Disordered" evidence="2">
    <location>
        <begin position="184"/>
        <end position="253"/>
    </location>
</feature>
<dbReference type="Gene3D" id="2.130.10.10">
    <property type="entry name" value="YVTN repeat-like/Quinoprotein amine dehydrogenase"/>
    <property type="match status" value="1"/>
</dbReference>